<dbReference type="Pfam" id="PF00892">
    <property type="entry name" value="EamA"/>
    <property type="match status" value="2"/>
</dbReference>
<dbReference type="PANTHER" id="PTHR22911:SF79">
    <property type="entry name" value="MOBA-LIKE NTP TRANSFERASE DOMAIN-CONTAINING PROTEIN"/>
    <property type="match status" value="1"/>
</dbReference>
<dbReference type="PANTHER" id="PTHR22911">
    <property type="entry name" value="ACYL-MALONYL CONDENSING ENZYME-RELATED"/>
    <property type="match status" value="1"/>
</dbReference>
<dbReference type="InterPro" id="IPR000620">
    <property type="entry name" value="EamA_dom"/>
</dbReference>
<feature type="transmembrane region" description="Helical" evidence="1">
    <location>
        <begin position="208"/>
        <end position="227"/>
    </location>
</feature>
<evidence type="ECO:0000256" key="1">
    <source>
        <dbReference type="SAM" id="Phobius"/>
    </source>
</evidence>
<name>A0A4R9GJZ7_9LEPT</name>
<evidence type="ECO:0000313" key="4">
    <source>
        <dbReference type="Proteomes" id="UP000298458"/>
    </source>
</evidence>
<reference evidence="3" key="1">
    <citation type="journal article" date="2019" name="PLoS Negl. Trop. Dis.">
        <title>Revisiting the worldwide diversity of Leptospira species in the environment.</title>
        <authorList>
            <person name="Vincent A.T."/>
            <person name="Schiettekatte O."/>
            <person name="Bourhy P."/>
            <person name="Veyrier F.J."/>
            <person name="Picardeau M."/>
        </authorList>
    </citation>
    <scope>NUCLEOTIDE SEQUENCE [LARGE SCALE GENOMIC DNA]</scope>
    <source>
        <strain evidence="3">SSW15</strain>
    </source>
</reference>
<feature type="transmembrane region" description="Helical" evidence="1">
    <location>
        <begin position="66"/>
        <end position="84"/>
    </location>
</feature>
<protein>
    <submittedName>
        <fullName evidence="3">EamA/RhaT family transporter</fullName>
    </submittedName>
</protein>
<sequence length="288" mass="32200">MEESRLRTYLEFQFSQIIISGNVLFAHILPYSPSMITWGRTLFSSLLLGSLLYLRKRPLFFSSPKENSISFALGILLAVHWVTFFASAQISTVAVAVLTLFTHPIWTVFLEPIYFPVKIKIADLAMAGLVCFGMWILVPKFELGNEYLLGVGIGLLSALTLALRNLLTKKYLSSHGSSQVMFHQSLATCILLSPVLTQESVFRTGKEWASVFLLGTFFTALGHTMYVKAVFKMKVKTAGLLSTVQPVYSALLAWLILGEFPRREEFLGGALILTAALVESLRYRQRSE</sequence>
<comment type="caution">
    <text evidence="3">The sequence shown here is derived from an EMBL/GenBank/DDBJ whole genome shotgun (WGS) entry which is preliminary data.</text>
</comment>
<feature type="transmembrane region" description="Helical" evidence="1">
    <location>
        <begin position="147"/>
        <end position="167"/>
    </location>
</feature>
<dbReference type="InterPro" id="IPR037185">
    <property type="entry name" value="EmrE-like"/>
</dbReference>
<proteinExistence type="predicted"/>
<feature type="transmembrane region" description="Helical" evidence="1">
    <location>
        <begin position="121"/>
        <end position="141"/>
    </location>
</feature>
<accession>A0A4R9GJZ7</accession>
<gene>
    <name evidence="3" type="ORF">EHO60_01235</name>
</gene>
<evidence type="ECO:0000313" key="3">
    <source>
        <dbReference type="EMBL" id="TGK13997.1"/>
    </source>
</evidence>
<keyword evidence="4" id="KW-1185">Reference proteome</keyword>
<feature type="transmembrane region" description="Helical" evidence="1">
    <location>
        <begin position="239"/>
        <end position="260"/>
    </location>
</feature>
<feature type="transmembrane region" description="Helical" evidence="1">
    <location>
        <begin position="90"/>
        <end position="109"/>
    </location>
</feature>
<dbReference type="AlphaFoldDB" id="A0A4R9GJZ7"/>
<dbReference type="SUPFAM" id="SSF103481">
    <property type="entry name" value="Multidrug resistance efflux transporter EmrE"/>
    <property type="match status" value="2"/>
</dbReference>
<feature type="transmembrane region" description="Helical" evidence="1">
    <location>
        <begin position="12"/>
        <end position="29"/>
    </location>
</feature>
<dbReference type="Proteomes" id="UP000298458">
    <property type="component" value="Unassembled WGS sequence"/>
</dbReference>
<feature type="transmembrane region" description="Helical" evidence="1">
    <location>
        <begin position="179"/>
        <end position="196"/>
    </location>
</feature>
<keyword evidence="1" id="KW-0472">Membrane</keyword>
<organism evidence="3 4">
    <name type="scientific">Leptospira fletcheri</name>
    <dbReference type="NCBI Taxonomy" id="2484981"/>
    <lineage>
        <taxon>Bacteria</taxon>
        <taxon>Pseudomonadati</taxon>
        <taxon>Spirochaetota</taxon>
        <taxon>Spirochaetia</taxon>
        <taxon>Leptospirales</taxon>
        <taxon>Leptospiraceae</taxon>
        <taxon>Leptospira</taxon>
    </lineage>
</organism>
<keyword evidence="1" id="KW-1133">Transmembrane helix</keyword>
<keyword evidence="1" id="KW-0812">Transmembrane</keyword>
<feature type="transmembrane region" description="Helical" evidence="1">
    <location>
        <begin position="266"/>
        <end position="283"/>
    </location>
</feature>
<feature type="domain" description="EamA" evidence="2">
    <location>
        <begin position="22"/>
        <end position="137"/>
    </location>
</feature>
<evidence type="ECO:0000259" key="2">
    <source>
        <dbReference type="Pfam" id="PF00892"/>
    </source>
</evidence>
<feature type="domain" description="EamA" evidence="2">
    <location>
        <begin position="149"/>
        <end position="278"/>
    </location>
</feature>
<dbReference type="RefSeq" id="WP_135766338.1">
    <property type="nucleotide sequence ID" value="NZ_RQET01000001.1"/>
</dbReference>
<dbReference type="EMBL" id="RQET01000001">
    <property type="protein sequence ID" value="TGK13997.1"/>
    <property type="molecule type" value="Genomic_DNA"/>
</dbReference>
<dbReference type="GO" id="GO:0016020">
    <property type="term" value="C:membrane"/>
    <property type="evidence" value="ECO:0007669"/>
    <property type="project" value="InterPro"/>
</dbReference>
<dbReference type="OrthoDB" id="6707571at2"/>
<feature type="transmembrane region" description="Helical" evidence="1">
    <location>
        <begin position="35"/>
        <end position="54"/>
    </location>
</feature>